<dbReference type="EMBL" id="UINC01132945">
    <property type="protein sequence ID" value="SVD15578.1"/>
    <property type="molecule type" value="Genomic_DNA"/>
</dbReference>
<protein>
    <submittedName>
        <fullName evidence="2">Uncharacterized protein</fullName>
    </submittedName>
</protein>
<evidence type="ECO:0000313" key="2">
    <source>
        <dbReference type="EMBL" id="SVD15578.1"/>
    </source>
</evidence>
<name>A0A382T2E6_9ZZZZ</name>
<gene>
    <name evidence="2" type="ORF">METZ01_LOCUS368432</name>
</gene>
<sequence>MPESLVYLLFVLGVVLVISAVARHERLGEVEKPDGLSAGERLRLGLYRYRRGGFIIGLMVLLLVWFEVSSPSTLDDSQVTGPAAQT</sequence>
<organism evidence="2">
    <name type="scientific">marine metagenome</name>
    <dbReference type="NCBI Taxonomy" id="408172"/>
    <lineage>
        <taxon>unclassified sequences</taxon>
        <taxon>metagenomes</taxon>
        <taxon>ecological metagenomes</taxon>
    </lineage>
</organism>
<keyword evidence="1" id="KW-0812">Transmembrane</keyword>
<feature type="transmembrane region" description="Helical" evidence="1">
    <location>
        <begin position="49"/>
        <end position="66"/>
    </location>
</feature>
<feature type="transmembrane region" description="Helical" evidence="1">
    <location>
        <begin position="6"/>
        <end position="22"/>
    </location>
</feature>
<dbReference type="AlphaFoldDB" id="A0A382T2E6"/>
<keyword evidence="1" id="KW-1133">Transmembrane helix</keyword>
<accession>A0A382T2E6</accession>
<evidence type="ECO:0000256" key="1">
    <source>
        <dbReference type="SAM" id="Phobius"/>
    </source>
</evidence>
<proteinExistence type="predicted"/>
<reference evidence="2" key="1">
    <citation type="submission" date="2018-05" db="EMBL/GenBank/DDBJ databases">
        <authorList>
            <person name="Lanie J.A."/>
            <person name="Ng W.-L."/>
            <person name="Kazmierczak K.M."/>
            <person name="Andrzejewski T.M."/>
            <person name="Davidsen T.M."/>
            <person name="Wayne K.J."/>
            <person name="Tettelin H."/>
            <person name="Glass J.I."/>
            <person name="Rusch D."/>
            <person name="Podicherti R."/>
            <person name="Tsui H.-C.T."/>
            <person name="Winkler M.E."/>
        </authorList>
    </citation>
    <scope>NUCLEOTIDE SEQUENCE</scope>
</reference>
<keyword evidence="1" id="KW-0472">Membrane</keyword>